<dbReference type="CDD" id="cd10227">
    <property type="entry name" value="ASKHA_NBD_ParM-like"/>
    <property type="match status" value="1"/>
</dbReference>
<dbReference type="InterPro" id="IPR043129">
    <property type="entry name" value="ATPase_NBD"/>
</dbReference>
<dbReference type="Proteomes" id="UP000481852">
    <property type="component" value="Unassembled WGS sequence"/>
</dbReference>
<feature type="domain" description="Actin-like protein N-terminal" evidence="1">
    <location>
        <begin position="4"/>
        <end position="79"/>
    </location>
</feature>
<sequence length="241" mass="26824">MGDTDYYILTLAAVARELLIRGLSSASVYLAVGLPLTWVSEQKDSFKAYLLQRKAADFSFRGKDYHVTFAGAAVFPQGFSAVADRLREFRGVNMLCDIGNGTMNVMYINNGKPIPSKCYTEKFGTHQCMIAVREKLMQRFGVAVDDTVIEDVLRYGKADIGKQYLDAIRETAAEYVAGIMRRLREHEYTPELMKLHVMGGGSCLIRNFAEYDPSRVTINSDICATAKGYELPARRSLGGTV</sequence>
<comment type="caution">
    <text evidence="3">The sequence shown here is derived from an EMBL/GenBank/DDBJ whole genome shotgun (WGS) entry which is preliminary data.</text>
</comment>
<protein>
    <submittedName>
        <fullName evidence="3">ParM/StbA family protein</fullName>
    </submittedName>
</protein>
<organism evidence="3 4">
    <name type="scientific">Porcincola intestinalis</name>
    <dbReference type="NCBI Taxonomy" id="2606632"/>
    <lineage>
        <taxon>Bacteria</taxon>
        <taxon>Bacillati</taxon>
        <taxon>Bacillota</taxon>
        <taxon>Clostridia</taxon>
        <taxon>Lachnospirales</taxon>
        <taxon>Lachnospiraceae</taxon>
        <taxon>Porcincola</taxon>
    </lineage>
</organism>
<dbReference type="Gene3D" id="3.30.420.40">
    <property type="match status" value="1"/>
</dbReference>
<evidence type="ECO:0000313" key="3">
    <source>
        <dbReference type="EMBL" id="MSS14046.1"/>
    </source>
</evidence>
<dbReference type="InterPro" id="IPR040607">
    <property type="entry name" value="ALP_N"/>
</dbReference>
<accession>A0A6L5X523</accession>
<evidence type="ECO:0000259" key="2">
    <source>
        <dbReference type="Pfam" id="PF21522"/>
    </source>
</evidence>
<dbReference type="Pfam" id="PF17989">
    <property type="entry name" value="ALP_N"/>
    <property type="match status" value="1"/>
</dbReference>
<keyword evidence="4" id="KW-1185">Reference proteome</keyword>
<proteinExistence type="predicted"/>
<dbReference type="InterPro" id="IPR049067">
    <property type="entry name" value="MreB-like_C"/>
</dbReference>
<dbReference type="Pfam" id="PF21522">
    <property type="entry name" value="MreB-like_C"/>
    <property type="match status" value="1"/>
</dbReference>
<evidence type="ECO:0000313" key="4">
    <source>
        <dbReference type="Proteomes" id="UP000481852"/>
    </source>
</evidence>
<reference evidence="3 4" key="1">
    <citation type="submission" date="2019-08" db="EMBL/GenBank/DDBJ databases">
        <title>In-depth cultivation of the pig gut microbiome towards novel bacterial diversity and tailored functional studies.</title>
        <authorList>
            <person name="Wylensek D."/>
            <person name="Hitch T.C.A."/>
            <person name="Clavel T."/>
        </authorList>
    </citation>
    <scope>NUCLEOTIDE SEQUENCE [LARGE SCALE GENOMIC DNA]</scope>
    <source>
        <strain evidence="3 4">Oil+RF-744-WCA-WT-11</strain>
    </source>
</reference>
<dbReference type="EMBL" id="VULZ01000002">
    <property type="protein sequence ID" value="MSS14046.1"/>
    <property type="molecule type" value="Genomic_DNA"/>
</dbReference>
<feature type="domain" description="Actin homologue MreB-like C-terminal" evidence="2">
    <location>
        <begin position="96"/>
        <end position="207"/>
    </location>
</feature>
<evidence type="ECO:0000259" key="1">
    <source>
        <dbReference type="Pfam" id="PF17989"/>
    </source>
</evidence>
<dbReference type="SUPFAM" id="SSF53067">
    <property type="entry name" value="Actin-like ATPase domain"/>
    <property type="match status" value="2"/>
</dbReference>
<dbReference type="AlphaFoldDB" id="A0A6L5X523"/>
<name>A0A6L5X523_9FIRM</name>
<gene>
    <name evidence="3" type="ORF">FYJ35_03155</name>
</gene>